<evidence type="ECO:0000256" key="9">
    <source>
        <dbReference type="ARBA" id="ARBA00022840"/>
    </source>
</evidence>
<dbReference type="NCBIfam" id="NF011652">
    <property type="entry name" value="PRK15070.1"/>
    <property type="match status" value="1"/>
</dbReference>
<organism evidence="17 18">
    <name type="scientific">Desulfuromusa kysingii</name>
    <dbReference type="NCBI Taxonomy" id="37625"/>
    <lineage>
        <taxon>Bacteria</taxon>
        <taxon>Pseudomonadati</taxon>
        <taxon>Thermodesulfobacteriota</taxon>
        <taxon>Desulfuromonadia</taxon>
        <taxon>Desulfuromonadales</taxon>
        <taxon>Geopsychrobacteraceae</taxon>
        <taxon>Desulfuromusa</taxon>
    </lineage>
</organism>
<dbReference type="Pfam" id="PF06130">
    <property type="entry name" value="PTAC"/>
    <property type="match status" value="1"/>
</dbReference>
<accession>A0A1H3ZXI8</accession>
<keyword evidence="8" id="KW-0862">Zinc</keyword>
<evidence type="ECO:0000256" key="6">
    <source>
        <dbReference type="ARBA" id="ARBA00022723"/>
    </source>
</evidence>
<dbReference type="UniPathway" id="UPA00621"/>
<dbReference type="GO" id="GO:0051144">
    <property type="term" value="P:1,2-propanediol catabolic process"/>
    <property type="evidence" value="ECO:0007669"/>
    <property type="project" value="UniProtKB-UniPathway"/>
</dbReference>
<evidence type="ECO:0000313" key="17">
    <source>
        <dbReference type="EMBL" id="SEA28473.1"/>
    </source>
</evidence>
<dbReference type="RefSeq" id="WP_092346798.1">
    <property type="nucleotide sequence ID" value="NZ_FNQN01000004.1"/>
</dbReference>
<keyword evidence="18" id="KW-1185">Reference proteome</keyword>
<dbReference type="OrthoDB" id="9784365at2"/>
<evidence type="ECO:0000256" key="11">
    <source>
        <dbReference type="ARBA" id="ARBA00024322"/>
    </source>
</evidence>
<reference evidence="17 18" key="1">
    <citation type="submission" date="2016-10" db="EMBL/GenBank/DDBJ databases">
        <authorList>
            <person name="de Groot N.N."/>
        </authorList>
    </citation>
    <scope>NUCLEOTIDE SEQUENCE [LARGE SCALE GENOMIC DNA]</scope>
    <source>
        <strain evidence="17 18">DSM 7343</strain>
    </source>
</reference>
<dbReference type="PANTHER" id="PTHR39453">
    <property type="entry name" value="PHOSPHATE PROPANOYLTRANSFERASE"/>
    <property type="match status" value="1"/>
</dbReference>
<dbReference type="Proteomes" id="UP000199409">
    <property type="component" value="Unassembled WGS sequence"/>
</dbReference>
<dbReference type="InterPro" id="IPR016030">
    <property type="entry name" value="CblAdoTrfase-like"/>
</dbReference>
<gene>
    <name evidence="17" type="ORF">SAMN05660420_01719</name>
</gene>
<evidence type="ECO:0000313" key="18">
    <source>
        <dbReference type="Proteomes" id="UP000199409"/>
    </source>
</evidence>
<dbReference type="GO" id="GO:0005524">
    <property type="term" value="F:ATP binding"/>
    <property type="evidence" value="ECO:0007669"/>
    <property type="project" value="UniProtKB-KW"/>
</dbReference>
<dbReference type="PANTHER" id="PTHR39453:SF1">
    <property type="entry name" value="PHOSPHATE PROPANOYLTRANSFERASE"/>
    <property type="match status" value="1"/>
</dbReference>
<protein>
    <recommendedName>
        <fullName evidence="4">Phosphate propanoyltransferase</fullName>
        <ecNumber evidence="3">2.3.1.222</ecNumber>
    </recommendedName>
    <alternativeName>
        <fullName evidence="14">Phosphate acyltransferase PduL</fullName>
    </alternativeName>
    <alternativeName>
        <fullName evidence="13">Phosphotransacylase PduL</fullName>
    </alternativeName>
    <alternativeName>
        <fullName evidence="15">Propanediol utilization protein PduL</fullName>
    </alternativeName>
</protein>
<comment type="subcellular location">
    <subcellularLocation>
        <location evidence="11">Bacterial microcompartment</location>
    </subcellularLocation>
</comment>
<dbReference type="GO" id="GO:0031469">
    <property type="term" value="C:bacterial microcompartment"/>
    <property type="evidence" value="ECO:0007669"/>
    <property type="project" value="UniProtKB-SubCell"/>
</dbReference>
<feature type="domain" description="Cobalamin adenosyltransferase-like" evidence="16">
    <location>
        <begin position="74"/>
        <end position="233"/>
    </location>
</feature>
<dbReference type="STRING" id="37625.SAMN05660420_01719"/>
<dbReference type="InterPro" id="IPR008300">
    <property type="entry name" value="PTAC"/>
</dbReference>
<evidence type="ECO:0000256" key="10">
    <source>
        <dbReference type="ARBA" id="ARBA00023315"/>
    </source>
</evidence>
<dbReference type="AlphaFoldDB" id="A0A1H3ZXI8"/>
<evidence type="ECO:0000256" key="15">
    <source>
        <dbReference type="ARBA" id="ARBA00033077"/>
    </source>
</evidence>
<evidence type="ECO:0000256" key="1">
    <source>
        <dbReference type="ARBA" id="ARBA00001947"/>
    </source>
</evidence>
<evidence type="ECO:0000256" key="2">
    <source>
        <dbReference type="ARBA" id="ARBA00007342"/>
    </source>
</evidence>
<keyword evidence="7" id="KW-0547">Nucleotide-binding</keyword>
<evidence type="ECO:0000256" key="3">
    <source>
        <dbReference type="ARBA" id="ARBA00012206"/>
    </source>
</evidence>
<evidence type="ECO:0000256" key="8">
    <source>
        <dbReference type="ARBA" id="ARBA00022833"/>
    </source>
</evidence>
<dbReference type="InterPro" id="IPR036451">
    <property type="entry name" value="CblAdoTrfase-like_sf"/>
</dbReference>
<dbReference type="SUPFAM" id="SSF89028">
    <property type="entry name" value="Cobalamin adenosyltransferase-like"/>
    <property type="match status" value="1"/>
</dbReference>
<keyword evidence="10" id="KW-0012">Acyltransferase</keyword>
<evidence type="ECO:0000256" key="7">
    <source>
        <dbReference type="ARBA" id="ARBA00022741"/>
    </source>
</evidence>
<evidence type="ECO:0000256" key="4">
    <source>
        <dbReference type="ARBA" id="ARBA00020837"/>
    </source>
</evidence>
<comment type="similarity">
    <text evidence="2">Belongs to the PduL family.</text>
</comment>
<comment type="cofactor">
    <cofactor evidence="1">
        <name>Zn(2+)</name>
        <dbReference type="ChEBI" id="CHEBI:29105"/>
    </cofactor>
</comment>
<dbReference type="GO" id="GO:0046872">
    <property type="term" value="F:metal ion binding"/>
    <property type="evidence" value="ECO:0007669"/>
    <property type="project" value="UniProtKB-KW"/>
</dbReference>
<dbReference type="EMBL" id="FNQN01000004">
    <property type="protein sequence ID" value="SEA28473.1"/>
    <property type="molecule type" value="Genomic_DNA"/>
</dbReference>
<dbReference type="Gene3D" id="1.20.1200.10">
    <property type="entry name" value="Cobalamin adenosyltransferase-like"/>
    <property type="match status" value="1"/>
</dbReference>
<evidence type="ECO:0000256" key="13">
    <source>
        <dbReference type="ARBA" id="ARBA00030044"/>
    </source>
</evidence>
<evidence type="ECO:0000259" key="16">
    <source>
        <dbReference type="Pfam" id="PF01923"/>
    </source>
</evidence>
<dbReference type="GO" id="GO:0016747">
    <property type="term" value="F:acyltransferase activity, transferring groups other than amino-acyl groups"/>
    <property type="evidence" value="ECO:0007669"/>
    <property type="project" value="InterPro"/>
</dbReference>
<proteinExistence type="inferred from homology"/>
<evidence type="ECO:0000256" key="5">
    <source>
        <dbReference type="ARBA" id="ARBA00022679"/>
    </source>
</evidence>
<dbReference type="EC" id="2.3.1.222" evidence="3"/>
<evidence type="ECO:0000256" key="14">
    <source>
        <dbReference type="ARBA" id="ARBA00030939"/>
    </source>
</evidence>
<sequence>MIEKVITESFLRTSFLKEIPENFYLREDQILTPAGAQFLSDRKIKVVTGEAAANDGVAVQRYIAVADGTTYMEKPEHLTQLTGNQLIPKDHPLIVFRGWLDRLQAEILLLQKQVVPCGAIPLRETLGELLDRTRAILRAEVVDEPLVSCVFLGMSETEIRERSHHPQKYFGLQHLEISAEMDTTVLALNRLRTLVRGAELSAVAAFSAKGGIERSDIIQALNRMSSVIYVLMLQVAQQADTSGDGMDNPVVDEIVAKVMAQFTDVKGDIPVELSARHVHLSPAAVQKLFGKELTPVRELSQPGQYLCQERVRLVGPAGTLENIAVLGPARGATQVEISATDARILGLSPPIRQSGDIQGSTGLKIVTDIDTLTIDEGLIVAARHLHMHQDDAVRLGVKDKDLVRVRIGDVRSVVFEKILIRVNENYRLAMHIDFDEGNACGWVPGMTGQLLTDRS</sequence>
<keyword evidence="12" id="KW-1283">Bacterial microcompartment</keyword>
<keyword evidence="5" id="KW-0808">Transferase</keyword>
<dbReference type="Pfam" id="PF01923">
    <property type="entry name" value="Cob_adeno_trans"/>
    <property type="match status" value="1"/>
</dbReference>
<evidence type="ECO:0000256" key="12">
    <source>
        <dbReference type="ARBA" id="ARBA00024446"/>
    </source>
</evidence>
<keyword evidence="9" id="KW-0067">ATP-binding</keyword>
<name>A0A1H3ZXI8_9BACT</name>
<keyword evidence="6" id="KW-0479">Metal-binding</keyword>